<gene>
    <name evidence="1" type="ORF">H9627_03580</name>
</gene>
<comment type="caution">
    <text evidence="1">The sequence shown here is derived from an EMBL/GenBank/DDBJ whole genome shotgun (WGS) entry which is preliminary data.</text>
</comment>
<reference evidence="1 2" key="1">
    <citation type="submission" date="2020-08" db="EMBL/GenBank/DDBJ databases">
        <title>A Genomic Blueprint of the Chicken Gut Microbiome.</title>
        <authorList>
            <person name="Gilroy R."/>
            <person name="Ravi A."/>
            <person name="Getino M."/>
            <person name="Pursley I."/>
            <person name="Horton D.L."/>
            <person name="Alikhan N.-F."/>
            <person name="Baker D."/>
            <person name="Gharbi K."/>
            <person name="Hall N."/>
            <person name="Watson M."/>
            <person name="Adriaenssens E.M."/>
            <person name="Foster-Nyarko E."/>
            <person name="Jarju S."/>
            <person name="Secka A."/>
            <person name="Antonio M."/>
            <person name="Oren A."/>
            <person name="Chaudhuri R."/>
            <person name="La Ragione R.M."/>
            <person name="Hildebrand F."/>
            <person name="Pallen M.J."/>
        </authorList>
    </citation>
    <scope>NUCLEOTIDE SEQUENCE [LARGE SCALE GENOMIC DNA]</scope>
    <source>
        <strain evidence="1 2">Sa1YVA5</strain>
    </source>
</reference>
<dbReference type="InterPro" id="IPR028276">
    <property type="entry name" value="Imm68"/>
</dbReference>
<organism evidence="1 2">
    <name type="scientific">Corynebacterium gallinarum</name>
    <dbReference type="NCBI Taxonomy" id="2762214"/>
    <lineage>
        <taxon>Bacteria</taxon>
        <taxon>Bacillati</taxon>
        <taxon>Actinomycetota</taxon>
        <taxon>Actinomycetes</taxon>
        <taxon>Mycobacteriales</taxon>
        <taxon>Corynebacteriaceae</taxon>
        <taxon>Corynebacterium</taxon>
    </lineage>
</organism>
<dbReference type="EMBL" id="JACSPR010000002">
    <property type="protein sequence ID" value="MBD8029418.1"/>
    <property type="molecule type" value="Genomic_DNA"/>
</dbReference>
<keyword evidence="2" id="KW-1185">Reference proteome</keyword>
<dbReference type="RefSeq" id="WP_191732656.1">
    <property type="nucleotide sequence ID" value="NZ_JACSPR010000002.1"/>
</dbReference>
<evidence type="ECO:0000313" key="2">
    <source>
        <dbReference type="Proteomes" id="UP000650224"/>
    </source>
</evidence>
<dbReference type="Pfam" id="PF15583">
    <property type="entry name" value="Imm68"/>
    <property type="match status" value="1"/>
</dbReference>
<dbReference type="Proteomes" id="UP000650224">
    <property type="component" value="Unassembled WGS sequence"/>
</dbReference>
<protein>
    <submittedName>
        <fullName evidence="1">Uncharacterized protein</fullName>
    </submittedName>
</protein>
<evidence type="ECO:0000313" key="1">
    <source>
        <dbReference type="EMBL" id="MBD8029418.1"/>
    </source>
</evidence>
<proteinExistence type="predicted"/>
<name>A0A8I0LF40_9CORY</name>
<sequence length="127" mass="13944">MGDLNNVFGTSDEATALLKHLQQRSGETIDVTDVFTELGLDELSGNYTDTQLDGYGDAFMVVAALATLIVEKGEVTLHVDAKEKTQISTALKYFALSPEEHAVSERFDEDDLYEVADLAEELRGQLD</sequence>
<dbReference type="AlphaFoldDB" id="A0A8I0LF40"/>
<accession>A0A8I0LF40</accession>